<dbReference type="EMBL" id="JAWWNJ010000008">
    <property type="protein sequence ID" value="KAK7050351.1"/>
    <property type="molecule type" value="Genomic_DNA"/>
</dbReference>
<proteinExistence type="predicted"/>
<evidence type="ECO:0000256" key="1">
    <source>
        <dbReference type="SAM" id="SignalP"/>
    </source>
</evidence>
<evidence type="ECO:0000313" key="2">
    <source>
        <dbReference type="EMBL" id="KAK7050351.1"/>
    </source>
</evidence>
<organism evidence="2 3">
    <name type="scientific">Favolaschia claudopus</name>
    <dbReference type="NCBI Taxonomy" id="2862362"/>
    <lineage>
        <taxon>Eukaryota</taxon>
        <taxon>Fungi</taxon>
        <taxon>Dikarya</taxon>
        <taxon>Basidiomycota</taxon>
        <taxon>Agaricomycotina</taxon>
        <taxon>Agaricomycetes</taxon>
        <taxon>Agaricomycetidae</taxon>
        <taxon>Agaricales</taxon>
        <taxon>Marasmiineae</taxon>
        <taxon>Mycenaceae</taxon>
        <taxon>Favolaschia</taxon>
    </lineage>
</organism>
<evidence type="ECO:0008006" key="4">
    <source>
        <dbReference type="Google" id="ProtNLM"/>
    </source>
</evidence>
<accession>A0AAW0DFW7</accession>
<feature type="signal peptide" evidence="1">
    <location>
        <begin position="1"/>
        <end position="22"/>
    </location>
</feature>
<keyword evidence="3" id="KW-1185">Reference proteome</keyword>
<name>A0AAW0DFW7_9AGAR</name>
<feature type="chain" id="PRO_5043317576" description="Secreted protein" evidence="1">
    <location>
        <begin position="23"/>
        <end position="107"/>
    </location>
</feature>
<dbReference type="AlphaFoldDB" id="A0AAW0DFW7"/>
<protein>
    <recommendedName>
        <fullName evidence="4">Secreted protein</fullName>
    </recommendedName>
</protein>
<comment type="caution">
    <text evidence="2">The sequence shown here is derived from an EMBL/GenBank/DDBJ whole genome shotgun (WGS) entry which is preliminary data.</text>
</comment>
<keyword evidence="1" id="KW-0732">Signal</keyword>
<evidence type="ECO:0000313" key="3">
    <source>
        <dbReference type="Proteomes" id="UP001362999"/>
    </source>
</evidence>
<feature type="non-terminal residue" evidence="2">
    <location>
        <position position="1"/>
    </location>
</feature>
<reference evidence="2 3" key="1">
    <citation type="journal article" date="2024" name="J Genomics">
        <title>Draft genome sequencing and assembly of Favolaschia claudopus CIRM-BRFM 2984 isolated from oak limbs.</title>
        <authorList>
            <person name="Navarro D."/>
            <person name="Drula E."/>
            <person name="Chaduli D."/>
            <person name="Cazenave R."/>
            <person name="Ahrendt S."/>
            <person name="Wang J."/>
            <person name="Lipzen A."/>
            <person name="Daum C."/>
            <person name="Barry K."/>
            <person name="Grigoriev I.V."/>
            <person name="Favel A."/>
            <person name="Rosso M.N."/>
            <person name="Martin F."/>
        </authorList>
    </citation>
    <scope>NUCLEOTIDE SEQUENCE [LARGE SCALE GENOMIC DNA]</scope>
    <source>
        <strain evidence="2 3">CIRM-BRFM 2984</strain>
    </source>
</reference>
<sequence length="107" mass="11465">FATAAATRRGFCILFLIAVCAAIPAAEFEPRRTALRMSWRVSAEGPTTIEGGCTGRSTGIQMNPRGWGAKAIWESGGFNGGGHLRRRLLAFKSGWEAWGAALKRGVL</sequence>
<gene>
    <name evidence="2" type="ORF">R3P38DRAFT_2864122</name>
</gene>
<dbReference type="Proteomes" id="UP001362999">
    <property type="component" value="Unassembled WGS sequence"/>
</dbReference>